<feature type="compositionally biased region" description="Polar residues" evidence="1">
    <location>
        <begin position="141"/>
        <end position="157"/>
    </location>
</feature>
<dbReference type="OrthoDB" id="3794485at2759"/>
<accession>A0A6A5V8B2</accession>
<reference evidence="2" key="1">
    <citation type="journal article" date="2020" name="Stud. Mycol.">
        <title>101 Dothideomycetes genomes: a test case for predicting lifestyles and emergence of pathogens.</title>
        <authorList>
            <person name="Haridas S."/>
            <person name="Albert R."/>
            <person name="Binder M."/>
            <person name="Bloem J."/>
            <person name="Labutti K."/>
            <person name="Salamov A."/>
            <person name="Andreopoulos B."/>
            <person name="Baker S."/>
            <person name="Barry K."/>
            <person name="Bills G."/>
            <person name="Bluhm B."/>
            <person name="Cannon C."/>
            <person name="Castanera R."/>
            <person name="Culley D."/>
            <person name="Daum C."/>
            <person name="Ezra D."/>
            <person name="Gonzalez J."/>
            <person name="Henrissat B."/>
            <person name="Kuo A."/>
            <person name="Liang C."/>
            <person name="Lipzen A."/>
            <person name="Lutzoni F."/>
            <person name="Magnuson J."/>
            <person name="Mondo S."/>
            <person name="Nolan M."/>
            <person name="Ohm R."/>
            <person name="Pangilinan J."/>
            <person name="Park H.-J."/>
            <person name="Ramirez L."/>
            <person name="Alfaro M."/>
            <person name="Sun H."/>
            <person name="Tritt A."/>
            <person name="Yoshinaga Y."/>
            <person name="Zwiers L.-H."/>
            <person name="Turgeon B."/>
            <person name="Goodwin S."/>
            <person name="Spatafora J."/>
            <person name="Crous P."/>
            <person name="Grigoriev I."/>
        </authorList>
    </citation>
    <scope>NUCLEOTIDE SEQUENCE</scope>
    <source>
        <strain evidence="2">CBS 107.79</strain>
    </source>
</reference>
<keyword evidence="3" id="KW-1185">Reference proteome</keyword>
<dbReference type="EMBL" id="ML976688">
    <property type="protein sequence ID" value="KAF1972272.1"/>
    <property type="molecule type" value="Genomic_DNA"/>
</dbReference>
<protein>
    <submittedName>
        <fullName evidence="2">Uncharacterized protein</fullName>
    </submittedName>
</protein>
<gene>
    <name evidence="2" type="ORF">BU23DRAFT_165141</name>
</gene>
<proteinExistence type="predicted"/>
<evidence type="ECO:0000256" key="1">
    <source>
        <dbReference type="SAM" id="MobiDB-lite"/>
    </source>
</evidence>
<evidence type="ECO:0000313" key="2">
    <source>
        <dbReference type="EMBL" id="KAF1972272.1"/>
    </source>
</evidence>
<name>A0A6A5V8B2_9PLEO</name>
<organism evidence="2 3">
    <name type="scientific">Bimuria novae-zelandiae CBS 107.79</name>
    <dbReference type="NCBI Taxonomy" id="1447943"/>
    <lineage>
        <taxon>Eukaryota</taxon>
        <taxon>Fungi</taxon>
        <taxon>Dikarya</taxon>
        <taxon>Ascomycota</taxon>
        <taxon>Pezizomycotina</taxon>
        <taxon>Dothideomycetes</taxon>
        <taxon>Pleosporomycetidae</taxon>
        <taxon>Pleosporales</taxon>
        <taxon>Massarineae</taxon>
        <taxon>Didymosphaeriaceae</taxon>
        <taxon>Bimuria</taxon>
    </lineage>
</organism>
<sequence length="227" mass="25378">MISIQFSMEFILRQKPTSDELPPWAGISFKYPVDSDDLSEKLRAAYPDCKTHRERKHRAVIDFLSEELCRMQSGVSIADGITLEGSTSPSQLPIMNGSKPVTMEALSDGNDALSVSGYTSPSVIGSLASPIPTERVRKGSRVTTNLEQSQQTASPTSARQFVWNAHDGRSMQQKIKRKMTAEERNAYKETRKRGACDKCRRQKGRVITHQLFEHVLIVKSDFSSVLT</sequence>
<dbReference type="Proteomes" id="UP000800036">
    <property type="component" value="Unassembled WGS sequence"/>
</dbReference>
<evidence type="ECO:0000313" key="3">
    <source>
        <dbReference type="Proteomes" id="UP000800036"/>
    </source>
</evidence>
<feature type="region of interest" description="Disordered" evidence="1">
    <location>
        <begin position="135"/>
        <end position="157"/>
    </location>
</feature>
<dbReference type="AlphaFoldDB" id="A0A6A5V8B2"/>